<reference evidence="21 22" key="1">
    <citation type="submission" date="2024-10" db="EMBL/GenBank/DDBJ databases">
        <authorList>
            <person name="Kim D."/>
        </authorList>
    </citation>
    <scope>NUCLEOTIDE SEQUENCE [LARGE SCALE GENOMIC DNA]</scope>
    <source>
        <strain evidence="21">BH-2024</strain>
    </source>
</reference>
<evidence type="ECO:0000256" key="7">
    <source>
        <dbReference type="ARBA" id="ARBA00022722"/>
    </source>
</evidence>
<comment type="caution">
    <text evidence="21">The sequence shown here is derived from an EMBL/GenBank/DDBJ whole genome shotgun (WGS) entry which is preliminary data.</text>
</comment>
<comment type="subcellular location">
    <subcellularLocation>
        <location evidence="2">Nucleus</location>
    </subcellularLocation>
</comment>
<evidence type="ECO:0000256" key="9">
    <source>
        <dbReference type="ARBA" id="ARBA00022741"/>
    </source>
</evidence>
<dbReference type="GO" id="GO:0046872">
    <property type="term" value="F:metal ion binding"/>
    <property type="evidence" value="ECO:0007669"/>
    <property type="project" value="UniProtKB-KW"/>
</dbReference>
<dbReference type="GO" id="GO:0003678">
    <property type="term" value="F:DNA helicase activity"/>
    <property type="evidence" value="ECO:0007669"/>
    <property type="project" value="UniProtKB-EC"/>
</dbReference>
<gene>
    <name evidence="21" type="ORF">niasHT_001238</name>
</gene>
<dbReference type="GO" id="GO:0004518">
    <property type="term" value="F:nuclease activity"/>
    <property type="evidence" value="ECO:0007669"/>
    <property type="project" value="UniProtKB-KW"/>
</dbReference>
<name>A0ABD2M678_9BILA</name>
<evidence type="ECO:0000256" key="18">
    <source>
        <dbReference type="SAM" id="MobiDB-lite"/>
    </source>
</evidence>
<evidence type="ECO:0000259" key="20">
    <source>
        <dbReference type="Pfam" id="PF13086"/>
    </source>
</evidence>
<evidence type="ECO:0000256" key="16">
    <source>
        <dbReference type="ARBA" id="ARBA00023268"/>
    </source>
</evidence>
<dbReference type="Gene3D" id="3.90.320.10">
    <property type="match status" value="1"/>
</dbReference>
<dbReference type="InterPro" id="IPR014808">
    <property type="entry name" value="DNA_replication_fac_Dna2_N"/>
</dbReference>
<feature type="region of interest" description="Disordered" evidence="18">
    <location>
        <begin position="655"/>
        <end position="687"/>
    </location>
</feature>
<feature type="domain" description="DNA2/NAM7 helicase helicase" evidence="20">
    <location>
        <begin position="704"/>
        <end position="806"/>
    </location>
</feature>
<keyword evidence="15" id="KW-0539">Nucleus</keyword>
<keyword evidence="8" id="KW-0479">Metal-binding</keyword>
<evidence type="ECO:0000256" key="13">
    <source>
        <dbReference type="ARBA" id="ARBA00023004"/>
    </source>
</evidence>
<keyword evidence="14" id="KW-0411">Iron-sulfur</keyword>
<comment type="similarity">
    <text evidence="3">Belongs to the DNA2/NAM7 helicase family.</text>
</comment>
<dbReference type="InterPro" id="IPR041677">
    <property type="entry name" value="DNA2/NAM7_AAA_11"/>
</dbReference>
<evidence type="ECO:0000256" key="1">
    <source>
        <dbReference type="ARBA" id="ARBA00001966"/>
    </source>
</evidence>
<dbReference type="Pfam" id="PF13086">
    <property type="entry name" value="AAA_11"/>
    <property type="match status" value="1"/>
</dbReference>
<dbReference type="InterPro" id="IPR011604">
    <property type="entry name" value="PDDEXK-like_dom_sf"/>
</dbReference>
<evidence type="ECO:0000256" key="4">
    <source>
        <dbReference type="ARBA" id="ARBA00012551"/>
    </source>
</evidence>
<dbReference type="GO" id="GO:0016787">
    <property type="term" value="F:hydrolase activity"/>
    <property type="evidence" value="ECO:0007669"/>
    <property type="project" value="UniProtKB-KW"/>
</dbReference>
<dbReference type="AlphaFoldDB" id="A0ABD2M678"/>
<feature type="compositionally biased region" description="Low complexity" evidence="18">
    <location>
        <begin position="655"/>
        <end position="672"/>
    </location>
</feature>
<evidence type="ECO:0000256" key="2">
    <source>
        <dbReference type="ARBA" id="ARBA00004123"/>
    </source>
</evidence>
<feature type="region of interest" description="Disordered" evidence="18">
    <location>
        <begin position="387"/>
        <end position="430"/>
    </location>
</feature>
<proteinExistence type="inferred from homology"/>
<keyword evidence="5" id="KW-0004">4Fe-4S</keyword>
<evidence type="ECO:0000256" key="15">
    <source>
        <dbReference type="ARBA" id="ARBA00023242"/>
    </source>
</evidence>
<feature type="region of interest" description="Disordered" evidence="18">
    <location>
        <begin position="943"/>
        <end position="968"/>
    </location>
</feature>
<dbReference type="PANTHER" id="PTHR36531:SF6">
    <property type="entry name" value="DNA REPLICATION ATP-DEPENDENT HELICASE_NUCLEASE DNA2"/>
    <property type="match status" value="1"/>
</dbReference>
<sequence>MCQNTAPLLTQVFSDSSFPQNGPLSLAASPHTLVSGTAFAQSLYCARKALFSDRFRSPGSNLAMTVGKVAHELFQIALVERPLNLSREWLFRLWRCRFLPELCIELVGMQCSFERFEEELSLYLDNITSWIRTHIMDPCPKPIAHLKRRPTPFTERKGSDEEAEENDNDVQKVSDSEPVYFNAIRDIEENVWTPTLGLKGRIDVSFLASSSLSNCGDTLSNSHQRRSQPMVMPLELKTGKSYGKGVNSIEHQSQVLIYSMMLAERANDGRIGPGFLLYLRDNAMVEVRPRVFELRNLLQMRNRLAVQHFSRFSLRSFPAPLTDPRSCRLCPFNALCGTLSSSLRITADNSQIYEPSAEEEIICLDSSSSTESSGKMCKTVRGTTKRRHTWDSELKKGEEGDDKENIPPSDHHNLTTFNGHGNGEEEEEEALSPEMRSFLNESTAHLTDAEVTYARRCIRRILAQWEEADRRGSIKKLFSKSPTERERLGTCFANMELISKTTSDKRNNNNNSTNNLPTEQHGNSNTGILLRFKKASNINGVFSYALGGGTATKFSAALEPGSVVTVSTDNIYALLIATIVSVDVFECSVTLRSEKDFPAEFGQQQSVLYHLDKNDGFSSFAYRLGSVAALLEDDERAQRLRSVFTLGHSSVPKSAQSFAESSSSSATLTTTENARETPAQQKQQMDDELVMDEDEQKVADKSEMSFLEGEPLSEHVKRVLNTPDYAIAMGRDKKEISAFLLVLCRTLLRLNKSVLFCANSNAAVDEMLQLLYSDPSVLDAHLLRIGRRQAVRPGLQHLLLESKMAKFASKLDTDGGAKAFYCQVKQLAQQKPLLVACPLASVPSSDFLSSSNPFDFFLIDESFELADTELIRPLLIADRFTLCTAHKTPASHSLLNRLIPLITTKPKTDNISPQRLITFGTLPTRQPMRQILCTDFATELPSQSAKKIAAETPTRTRRNQPSQQTAKKRRTMTLLDFWKK</sequence>
<keyword evidence="22" id="KW-1185">Reference proteome</keyword>
<evidence type="ECO:0000256" key="12">
    <source>
        <dbReference type="ARBA" id="ARBA00022840"/>
    </source>
</evidence>
<evidence type="ECO:0000256" key="6">
    <source>
        <dbReference type="ARBA" id="ARBA00022705"/>
    </source>
</evidence>
<comment type="cofactor">
    <cofactor evidence="1">
        <name>[4Fe-4S] cluster</name>
        <dbReference type="ChEBI" id="CHEBI:49883"/>
    </cofactor>
</comment>
<evidence type="ECO:0000259" key="19">
    <source>
        <dbReference type="Pfam" id="PF08696"/>
    </source>
</evidence>
<keyword evidence="12" id="KW-0067">ATP-binding</keyword>
<dbReference type="EC" id="3.6.4.12" evidence="4"/>
<dbReference type="Pfam" id="PF08696">
    <property type="entry name" value="Dna2"/>
    <property type="match status" value="1"/>
</dbReference>
<feature type="region of interest" description="Disordered" evidence="18">
    <location>
        <begin position="499"/>
        <end position="522"/>
    </location>
</feature>
<dbReference type="InterPro" id="IPR027417">
    <property type="entry name" value="P-loop_NTPase"/>
</dbReference>
<accession>A0ABD2M678</accession>
<keyword evidence="10" id="KW-0378">Hydrolase</keyword>
<organism evidence="21 22">
    <name type="scientific">Heterodera trifolii</name>
    <dbReference type="NCBI Taxonomy" id="157864"/>
    <lineage>
        <taxon>Eukaryota</taxon>
        <taxon>Metazoa</taxon>
        <taxon>Ecdysozoa</taxon>
        <taxon>Nematoda</taxon>
        <taxon>Chromadorea</taxon>
        <taxon>Rhabditida</taxon>
        <taxon>Tylenchina</taxon>
        <taxon>Tylenchomorpha</taxon>
        <taxon>Tylenchoidea</taxon>
        <taxon>Heteroderidae</taxon>
        <taxon>Heteroderinae</taxon>
        <taxon>Heterodera</taxon>
    </lineage>
</organism>
<dbReference type="PANTHER" id="PTHR36531">
    <property type="entry name" value="CRISPR-ASSOCIATED EXONUCLEASE CAS4"/>
    <property type="match status" value="1"/>
</dbReference>
<feature type="region of interest" description="Disordered" evidence="18">
    <location>
        <begin position="146"/>
        <end position="172"/>
    </location>
</feature>
<keyword evidence="9" id="KW-0547">Nucleotide-binding</keyword>
<keyword evidence="6" id="KW-0235">DNA replication</keyword>
<evidence type="ECO:0000256" key="3">
    <source>
        <dbReference type="ARBA" id="ARBA00007913"/>
    </source>
</evidence>
<evidence type="ECO:0000256" key="17">
    <source>
        <dbReference type="ARBA" id="ARBA00047995"/>
    </source>
</evidence>
<evidence type="ECO:0000313" key="22">
    <source>
        <dbReference type="Proteomes" id="UP001620626"/>
    </source>
</evidence>
<evidence type="ECO:0000256" key="5">
    <source>
        <dbReference type="ARBA" id="ARBA00022485"/>
    </source>
</evidence>
<evidence type="ECO:0000256" key="10">
    <source>
        <dbReference type="ARBA" id="ARBA00022801"/>
    </source>
</evidence>
<evidence type="ECO:0000256" key="14">
    <source>
        <dbReference type="ARBA" id="ARBA00023014"/>
    </source>
</evidence>
<keyword evidence="11" id="KW-0347">Helicase</keyword>
<evidence type="ECO:0000256" key="8">
    <source>
        <dbReference type="ARBA" id="ARBA00022723"/>
    </source>
</evidence>
<dbReference type="InterPro" id="IPR051827">
    <property type="entry name" value="Cas4_exonuclease"/>
</dbReference>
<evidence type="ECO:0000313" key="21">
    <source>
        <dbReference type="EMBL" id="KAL3123038.1"/>
    </source>
</evidence>
<dbReference type="GO" id="GO:0006260">
    <property type="term" value="P:DNA replication"/>
    <property type="evidence" value="ECO:0007669"/>
    <property type="project" value="UniProtKB-KW"/>
</dbReference>
<comment type="catalytic activity">
    <reaction evidence="17">
        <text>ATP + H2O = ADP + phosphate + H(+)</text>
        <dbReference type="Rhea" id="RHEA:13065"/>
        <dbReference type="ChEBI" id="CHEBI:15377"/>
        <dbReference type="ChEBI" id="CHEBI:15378"/>
        <dbReference type="ChEBI" id="CHEBI:30616"/>
        <dbReference type="ChEBI" id="CHEBI:43474"/>
        <dbReference type="ChEBI" id="CHEBI:456216"/>
        <dbReference type="EC" id="3.6.4.12"/>
    </reaction>
</comment>
<protein>
    <recommendedName>
        <fullName evidence="4">DNA helicase</fullName>
        <ecNumber evidence="4">3.6.4.12</ecNumber>
    </recommendedName>
</protein>
<feature type="compositionally biased region" description="Basic and acidic residues" evidence="18">
    <location>
        <begin position="389"/>
        <end position="413"/>
    </location>
</feature>
<dbReference type="GO" id="GO:0005524">
    <property type="term" value="F:ATP binding"/>
    <property type="evidence" value="ECO:0007669"/>
    <property type="project" value="UniProtKB-KW"/>
</dbReference>
<dbReference type="Gene3D" id="3.40.50.300">
    <property type="entry name" value="P-loop containing nucleotide triphosphate hydrolases"/>
    <property type="match status" value="1"/>
</dbReference>
<feature type="domain" description="DNA replication factor Dna2 N-terminal" evidence="19">
    <location>
        <begin position="27"/>
        <end position="205"/>
    </location>
</feature>
<dbReference type="GO" id="GO:0005634">
    <property type="term" value="C:nucleus"/>
    <property type="evidence" value="ECO:0007669"/>
    <property type="project" value="UniProtKB-SubCell"/>
</dbReference>
<dbReference type="GO" id="GO:0051539">
    <property type="term" value="F:4 iron, 4 sulfur cluster binding"/>
    <property type="evidence" value="ECO:0007669"/>
    <property type="project" value="UniProtKB-KW"/>
</dbReference>
<dbReference type="Proteomes" id="UP001620626">
    <property type="component" value="Unassembled WGS sequence"/>
</dbReference>
<dbReference type="EMBL" id="JBICBT010000114">
    <property type="protein sequence ID" value="KAL3123038.1"/>
    <property type="molecule type" value="Genomic_DNA"/>
</dbReference>
<keyword evidence="13" id="KW-0408">Iron</keyword>
<keyword evidence="16" id="KW-0511">Multifunctional enzyme</keyword>
<evidence type="ECO:0000256" key="11">
    <source>
        <dbReference type="ARBA" id="ARBA00022806"/>
    </source>
</evidence>
<keyword evidence="7" id="KW-0540">Nuclease</keyword>